<dbReference type="PANTHER" id="PTHR33693">
    <property type="entry name" value="TYPE-5 URACIL-DNA GLYCOSYLASE"/>
    <property type="match status" value="1"/>
</dbReference>
<keyword evidence="8" id="KW-0378">Hydrolase</keyword>
<feature type="domain" description="Uracil-DNA glycosylase-like" evidence="12">
    <location>
        <begin position="131"/>
        <end position="283"/>
    </location>
</feature>
<keyword evidence="11" id="KW-0234">DNA repair</keyword>
<dbReference type="SUPFAM" id="SSF52141">
    <property type="entry name" value="Uracil-DNA glycosylase-like"/>
    <property type="match status" value="1"/>
</dbReference>
<name>A0ABU1JUP5_9PROT</name>
<keyword evidence="6" id="KW-0479">Metal-binding</keyword>
<dbReference type="Proteomes" id="UP001262410">
    <property type="component" value="Unassembled WGS sequence"/>
</dbReference>
<evidence type="ECO:0000256" key="4">
    <source>
        <dbReference type="ARBA" id="ARBA00019403"/>
    </source>
</evidence>
<keyword evidence="9" id="KW-0408">Iron</keyword>
<keyword evidence="7" id="KW-0227">DNA damage</keyword>
<comment type="similarity">
    <text evidence="2">Belongs to the uracil-DNA glycosylase (UDG) superfamily. Type 4 (UDGa) family.</text>
</comment>
<accession>A0ABU1JUP5</accession>
<dbReference type="GO" id="GO:0003887">
    <property type="term" value="F:DNA-directed DNA polymerase activity"/>
    <property type="evidence" value="ECO:0007669"/>
    <property type="project" value="UniProtKB-EC"/>
</dbReference>
<keyword evidence="14" id="KW-1185">Reference proteome</keyword>
<dbReference type="Gene3D" id="3.40.470.10">
    <property type="entry name" value="Uracil-DNA glycosylase-like domain"/>
    <property type="match status" value="1"/>
</dbReference>
<evidence type="ECO:0000313" key="13">
    <source>
        <dbReference type="EMBL" id="MDR6292028.1"/>
    </source>
</evidence>
<evidence type="ECO:0000256" key="11">
    <source>
        <dbReference type="ARBA" id="ARBA00023204"/>
    </source>
</evidence>
<evidence type="ECO:0000256" key="6">
    <source>
        <dbReference type="ARBA" id="ARBA00022723"/>
    </source>
</evidence>
<reference evidence="13 14" key="1">
    <citation type="submission" date="2023-07" db="EMBL/GenBank/DDBJ databases">
        <title>Sorghum-associated microbial communities from plants grown in Nebraska, USA.</title>
        <authorList>
            <person name="Schachtman D."/>
        </authorList>
    </citation>
    <scope>NUCLEOTIDE SEQUENCE [LARGE SCALE GENOMIC DNA]</scope>
    <source>
        <strain evidence="13 14">584</strain>
    </source>
</reference>
<keyword evidence="10" id="KW-0411">Iron-sulfur</keyword>
<dbReference type="InterPro" id="IPR036895">
    <property type="entry name" value="Uracil-DNA_glycosylase-like_sf"/>
</dbReference>
<evidence type="ECO:0000259" key="12">
    <source>
        <dbReference type="SMART" id="SM00986"/>
    </source>
</evidence>
<keyword evidence="13" id="KW-0808">Transferase</keyword>
<protein>
    <recommendedName>
        <fullName evidence="4">Type-4 uracil-DNA glycosylase</fullName>
        <ecNumber evidence="3">3.2.2.27</ecNumber>
    </recommendedName>
</protein>
<dbReference type="PANTHER" id="PTHR33693:SF1">
    <property type="entry name" value="TYPE-4 URACIL-DNA GLYCOSYLASE"/>
    <property type="match status" value="1"/>
</dbReference>
<dbReference type="NCBIfam" id="TIGR00758">
    <property type="entry name" value="UDG_fam4"/>
    <property type="match status" value="1"/>
</dbReference>
<organism evidence="13 14">
    <name type="scientific">Inquilinus ginsengisoli</name>
    <dbReference type="NCBI Taxonomy" id="363840"/>
    <lineage>
        <taxon>Bacteria</taxon>
        <taxon>Pseudomonadati</taxon>
        <taxon>Pseudomonadota</taxon>
        <taxon>Alphaproteobacteria</taxon>
        <taxon>Rhodospirillales</taxon>
        <taxon>Rhodospirillaceae</taxon>
        <taxon>Inquilinus</taxon>
    </lineage>
</organism>
<evidence type="ECO:0000256" key="9">
    <source>
        <dbReference type="ARBA" id="ARBA00023004"/>
    </source>
</evidence>
<gene>
    <name evidence="13" type="ORF">E9232_004566</name>
</gene>
<evidence type="ECO:0000256" key="1">
    <source>
        <dbReference type="ARBA" id="ARBA00001400"/>
    </source>
</evidence>
<dbReference type="CDD" id="cd10030">
    <property type="entry name" value="UDG-F4_TTUDGA_SPO1dp_like"/>
    <property type="match status" value="1"/>
</dbReference>
<dbReference type="EC" id="3.2.2.27" evidence="3"/>
<evidence type="ECO:0000313" key="14">
    <source>
        <dbReference type="Proteomes" id="UP001262410"/>
    </source>
</evidence>
<evidence type="ECO:0000256" key="10">
    <source>
        <dbReference type="ARBA" id="ARBA00023014"/>
    </source>
</evidence>
<comment type="caution">
    <text evidence="13">The sequence shown here is derived from an EMBL/GenBank/DDBJ whole genome shotgun (WGS) entry which is preliminary data.</text>
</comment>
<dbReference type="InterPro" id="IPR005122">
    <property type="entry name" value="Uracil-DNA_glycosylase-like"/>
</dbReference>
<evidence type="ECO:0000256" key="5">
    <source>
        <dbReference type="ARBA" id="ARBA00022485"/>
    </source>
</evidence>
<evidence type="ECO:0000256" key="2">
    <source>
        <dbReference type="ARBA" id="ARBA00006521"/>
    </source>
</evidence>
<dbReference type="RefSeq" id="WP_309797760.1">
    <property type="nucleotide sequence ID" value="NZ_JAVDPW010000008.1"/>
</dbReference>
<proteinExistence type="inferred from homology"/>
<dbReference type="InterPro" id="IPR051536">
    <property type="entry name" value="UDG_Type-4/5"/>
</dbReference>
<comment type="catalytic activity">
    <reaction evidence="1">
        <text>Hydrolyzes single-stranded DNA or mismatched double-stranded DNA and polynucleotides, releasing free uracil.</text>
        <dbReference type="EC" id="3.2.2.27"/>
    </reaction>
</comment>
<dbReference type="InterPro" id="IPR005273">
    <property type="entry name" value="Ura-DNA_glyco_family4"/>
</dbReference>
<keyword evidence="13" id="KW-0548">Nucleotidyltransferase</keyword>
<evidence type="ECO:0000256" key="8">
    <source>
        <dbReference type="ARBA" id="ARBA00022801"/>
    </source>
</evidence>
<keyword evidence="5" id="KW-0004">4Fe-4S</keyword>
<dbReference type="SMART" id="SM00987">
    <property type="entry name" value="UreE_C"/>
    <property type="match status" value="1"/>
</dbReference>
<evidence type="ECO:0000256" key="3">
    <source>
        <dbReference type="ARBA" id="ARBA00012030"/>
    </source>
</evidence>
<dbReference type="SMART" id="SM00986">
    <property type="entry name" value="UDG"/>
    <property type="match status" value="1"/>
</dbReference>
<dbReference type="Pfam" id="PF03167">
    <property type="entry name" value="UDG"/>
    <property type="match status" value="1"/>
</dbReference>
<evidence type="ECO:0000256" key="7">
    <source>
        <dbReference type="ARBA" id="ARBA00022763"/>
    </source>
</evidence>
<dbReference type="EMBL" id="JAVDPW010000008">
    <property type="protein sequence ID" value="MDR6292028.1"/>
    <property type="molecule type" value="Genomic_DNA"/>
</dbReference>
<sequence length="300" mass="31669">MDRTSESTVAVHPAEIIALLKWYQDAGIDEAIGDDAGALGRRRAARAAPPPSAVLAPVPAAALAEAPLPQLQPAAPPPPRAAGAAVLPGSDAATGDARRIAAGCNTLDELAAALAAFDGCGLKATATQMVFADGNPEADIMIVGEAPGAEEDRLGKPFVGQSGKLLDRMLAAIGLDRTTVYITNIVNWRPPGNRQPNAAEIAISLPFIERHVALKKPKIVLCAGGTSAAALLATREGITRIHGRWYDRSFPDLPAPVPTMPIYHPAFILRQPGMKRDVWRDLLVLRRRMVELGCAFKPDA</sequence>